<comment type="caution">
    <text evidence="1">The sequence shown here is derived from an EMBL/GenBank/DDBJ whole genome shotgun (WGS) entry which is preliminary data.</text>
</comment>
<evidence type="ECO:0000313" key="2">
    <source>
        <dbReference type="Proteomes" id="UP001569414"/>
    </source>
</evidence>
<dbReference type="EMBL" id="JBGMEL010000017">
    <property type="protein sequence ID" value="MFA0791976.1"/>
    <property type="molecule type" value="Genomic_DNA"/>
</dbReference>
<dbReference type="RefSeq" id="WP_371844398.1">
    <property type="nucleotide sequence ID" value="NZ_JBGMEL010000017.1"/>
</dbReference>
<dbReference type="SUPFAM" id="SSF50998">
    <property type="entry name" value="Quinoprotein alcohol dehydrogenase-like"/>
    <property type="match status" value="1"/>
</dbReference>
<dbReference type="InterPro" id="IPR015943">
    <property type="entry name" value="WD40/YVTN_repeat-like_dom_sf"/>
</dbReference>
<dbReference type="Gene3D" id="2.130.10.10">
    <property type="entry name" value="YVTN repeat-like/Quinoprotein amine dehydrogenase"/>
    <property type="match status" value="1"/>
</dbReference>
<evidence type="ECO:0000313" key="1">
    <source>
        <dbReference type="EMBL" id="MFA0791976.1"/>
    </source>
</evidence>
<name>A0ABV4NRD3_9GAMM</name>
<reference evidence="1 2" key="1">
    <citation type="submission" date="2024-08" db="EMBL/GenBank/DDBJ databases">
        <authorList>
            <person name="Ishaq N."/>
        </authorList>
    </citation>
    <scope>NUCLEOTIDE SEQUENCE [LARGE SCALE GENOMIC DNA]</scope>
    <source>
        <strain evidence="1 2">JCM 30400</strain>
    </source>
</reference>
<dbReference type="InterPro" id="IPR011047">
    <property type="entry name" value="Quinoprotein_ADH-like_sf"/>
</dbReference>
<sequence length="328" mass="37129">MFKKIFKFKGANKGYFADNDILIFQSGKELLQFDLAGKKELLRSFVNDDFQCFERKDDLIIGISGLGYTLFDSQLHAVKATRVKNGIGDYCLYNGNLVVVTTDYDYTLFLPRQGIQDIFSEKVLWESNSGEVIEVGSNIAFTVSRKGISRRGLEKGELKWSVEIASGKYLPKLVGVSNDVVVFSFKDLDKVVSFDVETGKVKCEMETFARGLCIDEKKGLLHQVLVNYAAYDFLTGELKDNYKNFSYFNSAGIESQRSNYILEGDHIITTDQREGVVGAFNTVTHKFDWVHKEEGVSFPSPAPIVYRDPYLLVYDDSGALHVFRKECM</sequence>
<organism evidence="1 2">
    <name type="scientific">Microbulbifer echini</name>
    <dbReference type="NCBI Taxonomy" id="1529067"/>
    <lineage>
        <taxon>Bacteria</taxon>
        <taxon>Pseudomonadati</taxon>
        <taxon>Pseudomonadota</taxon>
        <taxon>Gammaproteobacteria</taxon>
        <taxon>Cellvibrionales</taxon>
        <taxon>Microbulbiferaceae</taxon>
        <taxon>Microbulbifer</taxon>
    </lineage>
</organism>
<gene>
    <name evidence="1" type="ORF">ACCI51_15610</name>
</gene>
<accession>A0ABV4NRD3</accession>
<dbReference type="Proteomes" id="UP001569414">
    <property type="component" value="Unassembled WGS sequence"/>
</dbReference>
<evidence type="ECO:0008006" key="3">
    <source>
        <dbReference type="Google" id="ProtNLM"/>
    </source>
</evidence>
<proteinExistence type="predicted"/>
<keyword evidence="2" id="KW-1185">Reference proteome</keyword>
<protein>
    <recommendedName>
        <fullName evidence="3">PQQ-like domain-containing protein</fullName>
    </recommendedName>
</protein>